<dbReference type="PATRIC" id="fig|1379870.5.peg.3508"/>
<dbReference type="Proteomes" id="UP000033054">
    <property type="component" value="Chromosome"/>
</dbReference>
<dbReference type="EMBL" id="CP010429">
    <property type="protein sequence ID" value="AKD56199.1"/>
    <property type="molecule type" value="Genomic_DNA"/>
</dbReference>
<proteinExistence type="predicted"/>
<organism evidence="1 2">
    <name type="scientific">Spirosoma radiotolerans</name>
    <dbReference type="NCBI Taxonomy" id="1379870"/>
    <lineage>
        <taxon>Bacteria</taxon>
        <taxon>Pseudomonadati</taxon>
        <taxon>Bacteroidota</taxon>
        <taxon>Cytophagia</taxon>
        <taxon>Cytophagales</taxon>
        <taxon>Cytophagaceae</taxon>
        <taxon>Spirosoma</taxon>
    </lineage>
</organism>
<accession>A0A0E3ZXF9</accession>
<evidence type="ECO:0000313" key="1">
    <source>
        <dbReference type="EMBL" id="AKD56199.1"/>
    </source>
</evidence>
<keyword evidence="2" id="KW-1185">Reference proteome</keyword>
<sequence>MGNITAASQVRALLGLLQLAGDFLRQSWMTNVKLTMIWLLGTTFSTPKQRLTRSAELMFSLVLTSLC</sequence>
<name>A0A0E3ZXF9_9BACT</name>
<reference evidence="1 2" key="1">
    <citation type="journal article" date="2014" name="Curr. Microbiol.">
        <title>Spirosoma radiotolerans sp. nov., a gamma-radiation-resistant bacterium isolated from gamma ray-irradiated soil.</title>
        <authorList>
            <person name="Lee J.J."/>
            <person name="Srinivasan S."/>
            <person name="Lim S."/>
            <person name="Joe M."/>
            <person name="Im S."/>
            <person name="Bae S.I."/>
            <person name="Park K.R."/>
            <person name="Han J.H."/>
            <person name="Park S.H."/>
            <person name="Joo B.M."/>
            <person name="Park S.J."/>
            <person name="Kim M.K."/>
        </authorList>
    </citation>
    <scope>NUCLEOTIDE SEQUENCE [LARGE SCALE GENOMIC DNA]</scope>
    <source>
        <strain evidence="1 2">DG5A</strain>
    </source>
</reference>
<evidence type="ECO:0000313" key="2">
    <source>
        <dbReference type="Proteomes" id="UP000033054"/>
    </source>
</evidence>
<dbReference type="AlphaFoldDB" id="A0A0E3ZXF9"/>
<protein>
    <submittedName>
        <fullName evidence="1">Uncharacterized protein</fullName>
    </submittedName>
</protein>
<dbReference type="KEGG" id="srd:SD10_16145"/>
<gene>
    <name evidence="1" type="ORF">SD10_16145</name>
</gene>
<dbReference type="HOGENOM" id="CLU_2810282_0_0_10"/>